<dbReference type="OrthoDB" id="10027506at2759"/>
<dbReference type="AlphaFoldDB" id="A0A3M7RCM6"/>
<dbReference type="Pfam" id="PF21975">
    <property type="entry name" value="ASNSD1-SEP"/>
    <property type="match status" value="1"/>
</dbReference>
<feature type="coiled-coil region" evidence="1">
    <location>
        <begin position="5"/>
        <end position="65"/>
    </location>
</feature>
<proteinExistence type="predicted"/>
<reference evidence="2 3" key="1">
    <citation type="journal article" date="2018" name="Sci. Rep.">
        <title>Genomic signatures of local adaptation to the degree of environmental predictability in rotifers.</title>
        <authorList>
            <person name="Franch-Gras L."/>
            <person name="Hahn C."/>
            <person name="Garcia-Roger E.M."/>
            <person name="Carmona M.J."/>
            <person name="Serra M."/>
            <person name="Gomez A."/>
        </authorList>
    </citation>
    <scope>NUCLEOTIDE SEQUENCE [LARGE SCALE GENOMIC DNA]</scope>
    <source>
        <strain evidence="2">HYR1</strain>
    </source>
</reference>
<dbReference type="EMBL" id="REGN01003715">
    <property type="protein sequence ID" value="RNA21189.1"/>
    <property type="molecule type" value="Genomic_DNA"/>
</dbReference>
<keyword evidence="3" id="KW-1185">Reference proteome</keyword>
<protein>
    <submittedName>
        <fullName evidence="2">Asparagine synthetase domain-containing 1 isoform X2</fullName>
    </submittedName>
</protein>
<dbReference type="InterPro" id="IPR054148">
    <property type="entry name" value="ASNSD1-SEP"/>
</dbReference>
<comment type="caution">
    <text evidence="2">The sequence shown here is derived from an EMBL/GenBank/DDBJ whole genome shotgun (WGS) entry which is preliminary data.</text>
</comment>
<dbReference type="InterPro" id="IPR009053">
    <property type="entry name" value="Prefoldin"/>
</dbReference>
<evidence type="ECO:0000256" key="1">
    <source>
        <dbReference type="SAM" id="Coils"/>
    </source>
</evidence>
<gene>
    <name evidence="2" type="ORF">BpHYR1_001256</name>
</gene>
<evidence type="ECO:0000313" key="2">
    <source>
        <dbReference type="EMBL" id="RNA21189.1"/>
    </source>
</evidence>
<dbReference type="SUPFAM" id="SSF46579">
    <property type="entry name" value="Prefoldin"/>
    <property type="match status" value="1"/>
</dbReference>
<organism evidence="2 3">
    <name type="scientific">Brachionus plicatilis</name>
    <name type="common">Marine rotifer</name>
    <name type="synonym">Brachionus muelleri</name>
    <dbReference type="NCBI Taxonomy" id="10195"/>
    <lineage>
        <taxon>Eukaryota</taxon>
        <taxon>Metazoa</taxon>
        <taxon>Spiralia</taxon>
        <taxon>Gnathifera</taxon>
        <taxon>Rotifera</taxon>
        <taxon>Eurotatoria</taxon>
        <taxon>Monogononta</taxon>
        <taxon>Pseudotrocha</taxon>
        <taxon>Ploima</taxon>
        <taxon>Brachionidae</taxon>
        <taxon>Brachionus</taxon>
    </lineage>
</organism>
<dbReference type="Proteomes" id="UP000276133">
    <property type="component" value="Unassembled WGS sequence"/>
</dbReference>
<dbReference type="Gene3D" id="1.10.287.370">
    <property type="match status" value="1"/>
</dbReference>
<accession>A0A3M7RCM6</accession>
<name>A0A3M7RCM6_BRAPC</name>
<sequence>MAELLEKKNIEKKLQEQKVLKVELETLKPNRQVYQQLSNSNIFFRTELKSALSECKEKIKNLDSQIKSK</sequence>
<keyword evidence="1" id="KW-0175">Coiled coil</keyword>
<evidence type="ECO:0000313" key="3">
    <source>
        <dbReference type="Proteomes" id="UP000276133"/>
    </source>
</evidence>